<dbReference type="PANTHER" id="PTHR43639:SF1">
    <property type="entry name" value="SHORT-CHAIN DEHYDROGENASE_REDUCTASE FAMILY PROTEIN"/>
    <property type="match status" value="1"/>
</dbReference>
<dbReference type="PANTHER" id="PTHR43639">
    <property type="entry name" value="OXIDOREDUCTASE, SHORT-CHAIN DEHYDROGENASE/REDUCTASE FAMILY (AFU_ORTHOLOGUE AFUA_5G02870)"/>
    <property type="match status" value="1"/>
</dbReference>
<dbReference type="SUPFAM" id="SSF51735">
    <property type="entry name" value="NAD(P)-binding Rossmann-fold domains"/>
    <property type="match status" value="1"/>
</dbReference>
<evidence type="ECO:0000256" key="1">
    <source>
        <dbReference type="ARBA" id="ARBA00006484"/>
    </source>
</evidence>
<dbReference type="GO" id="GO:0016491">
    <property type="term" value="F:oxidoreductase activity"/>
    <property type="evidence" value="ECO:0007669"/>
    <property type="project" value="UniProtKB-KW"/>
</dbReference>
<sequence>MVQTLHLSAWETLMTKTVLVTGGTYGLGRAISAQFSNDHNVLRSYLNTPPSDDLEAQTNVVSIPCDLLQDESAADLVAQVIEKFGRLDVIVNNAGLVQSTPKETFDAAAHRRVFELNTIAPQAILAAALPHLRPGASIVNISSMNADLPPRDAASYGASKAALNLWTRAMAKELGPEGIRVNAVAPGAINVPEAPRPDELTEIFVKDTALGRPGTPEDIAKAVYFLASDNASFITGAVLPVTGGYRL</sequence>
<dbReference type="Pfam" id="PF13561">
    <property type="entry name" value="adh_short_C2"/>
    <property type="match status" value="1"/>
</dbReference>
<dbReference type="InterPro" id="IPR036291">
    <property type="entry name" value="NAD(P)-bd_dom_sf"/>
</dbReference>
<dbReference type="CDD" id="cd05233">
    <property type="entry name" value="SDR_c"/>
    <property type="match status" value="1"/>
</dbReference>
<dbReference type="SMART" id="SM00822">
    <property type="entry name" value="PKS_KR"/>
    <property type="match status" value="1"/>
</dbReference>
<dbReference type="PROSITE" id="PS00061">
    <property type="entry name" value="ADH_SHORT"/>
    <property type="match status" value="1"/>
</dbReference>
<name>A0A2T1A8T9_TRISK</name>
<dbReference type="EMBL" id="PVUF01000018">
    <property type="protein sequence ID" value="PRZ45022.1"/>
    <property type="molecule type" value="Genomic_DNA"/>
</dbReference>
<dbReference type="Proteomes" id="UP000237718">
    <property type="component" value="Unassembled WGS sequence"/>
</dbReference>
<accession>A0A2T1A8T9</accession>
<dbReference type="Gene3D" id="3.40.50.720">
    <property type="entry name" value="NAD(P)-binding Rossmann-like Domain"/>
    <property type="match status" value="1"/>
</dbReference>
<dbReference type="FunFam" id="3.40.50.720:FF:000084">
    <property type="entry name" value="Short-chain dehydrogenase reductase"/>
    <property type="match status" value="1"/>
</dbReference>
<comment type="similarity">
    <text evidence="1">Belongs to the short-chain dehydrogenases/reductases (SDR) family.</text>
</comment>
<feature type="domain" description="Ketoreductase" evidence="3">
    <location>
        <begin position="16"/>
        <end position="187"/>
    </location>
</feature>
<dbReference type="InterPro" id="IPR002347">
    <property type="entry name" value="SDR_fam"/>
</dbReference>
<dbReference type="PRINTS" id="PR00080">
    <property type="entry name" value="SDRFAMILY"/>
</dbReference>
<evidence type="ECO:0000259" key="3">
    <source>
        <dbReference type="SMART" id="SM00822"/>
    </source>
</evidence>
<evidence type="ECO:0000313" key="4">
    <source>
        <dbReference type="EMBL" id="PRZ45022.1"/>
    </source>
</evidence>
<dbReference type="PRINTS" id="PR00081">
    <property type="entry name" value="GDHRDH"/>
</dbReference>
<keyword evidence="2" id="KW-0560">Oxidoreductase</keyword>
<protein>
    <recommendedName>
        <fullName evidence="3">Ketoreductase domain-containing protein</fullName>
    </recommendedName>
</protein>
<reference evidence="4 5" key="1">
    <citation type="submission" date="2018-03" db="EMBL/GenBank/DDBJ databases">
        <title>Genomic Encyclopedia of Archaeal and Bacterial Type Strains, Phase II (KMG-II): from individual species to whole genera.</title>
        <authorList>
            <person name="Goeker M."/>
        </authorList>
    </citation>
    <scope>NUCLEOTIDE SEQUENCE [LARGE SCALE GENOMIC DNA]</scope>
    <source>
        <strain evidence="4 5">DSM 25328</strain>
    </source>
</reference>
<organism evidence="4 5">
    <name type="scientific">Tritonibacter scottomollicae</name>
    <name type="common">Epibacterium scottomollicae</name>
    <dbReference type="NCBI Taxonomy" id="483013"/>
    <lineage>
        <taxon>Bacteria</taxon>
        <taxon>Pseudomonadati</taxon>
        <taxon>Pseudomonadota</taxon>
        <taxon>Alphaproteobacteria</taxon>
        <taxon>Rhodobacterales</taxon>
        <taxon>Paracoccaceae</taxon>
        <taxon>Tritonibacter</taxon>
    </lineage>
</organism>
<comment type="caution">
    <text evidence="4">The sequence shown here is derived from an EMBL/GenBank/DDBJ whole genome shotgun (WGS) entry which is preliminary data.</text>
</comment>
<evidence type="ECO:0000256" key="2">
    <source>
        <dbReference type="ARBA" id="ARBA00023002"/>
    </source>
</evidence>
<evidence type="ECO:0000313" key="5">
    <source>
        <dbReference type="Proteomes" id="UP000237718"/>
    </source>
</evidence>
<dbReference type="InterPro" id="IPR020904">
    <property type="entry name" value="Sc_DH/Rdtase_CS"/>
</dbReference>
<gene>
    <name evidence="4" type="ORF">CLV89_11827</name>
</gene>
<proteinExistence type="inferred from homology"/>
<dbReference type="InterPro" id="IPR057326">
    <property type="entry name" value="KR_dom"/>
</dbReference>
<dbReference type="AlphaFoldDB" id="A0A2T1A8T9"/>